<dbReference type="PANTHER" id="PTHR21495">
    <property type="entry name" value="NUCLEOPORIN-RELATED"/>
    <property type="match status" value="1"/>
</dbReference>
<dbReference type="AlphaFoldDB" id="A0A1R3H809"/>
<keyword evidence="3" id="KW-1185">Reference proteome</keyword>
<keyword evidence="1" id="KW-0732">Signal</keyword>
<protein>
    <recommendedName>
        <fullName evidence="1">Dirigent protein</fullName>
    </recommendedName>
</protein>
<keyword evidence="1" id="KW-0052">Apoplast</keyword>
<proteinExistence type="inferred from homology"/>
<comment type="function">
    <text evidence="1">Dirigent proteins impart stereoselectivity on the phenoxy radical-coupling reaction, yielding optically active lignans from two molecules of coniferyl alcohol in the biosynthesis of lignans, flavonolignans, and alkaloids and thus plays a central role in plant secondary metabolism.</text>
</comment>
<comment type="subunit">
    <text evidence="1">Homodimer.</text>
</comment>
<dbReference type="InterPro" id="IPR004265">
    <property type="entry name" value="Dirigent"/>
</dbReference>
<feature type="chain" id="PRO_5011815018" description="Dirigent protein" evidence="1">
    <location>
        <begin position="18"/>
        <end position="94"/>
    </location>
</feature>
<keyword evidence="1" id="KW-0964">Secreted</keyword>
<dbReference type="STRING" id="93759.A0A1R3H809"/>
<dbReference type="Proteomes" id="UP000187203">
    <property type="component" value="Unassembled WGS sequence"/>
</dbReference>
<dbReference type="EMBL" id="AWUE01020754">
    <property type="protein sequence ID" value="OMO66376.1"/>
    <property type="molecule type" value="Genomic_DNA"/>
</dbReference>
<dbReference type="GO" id="GO:0048046">
    <property type="term" value="C:apoplast"/>
    <property type="evidence" value="ECO:0007669"/>
    <property type="project" value="UniProtKB-SubCell"/>
</dbReference>
<comment type="similarity">
    <text evidence="1">Belongs to the plant dirigent protein family.</text>
</comment>
<dbReference type="OrthoDB" id="1925209at2759"/>
<gene>
    <name evidence="2" type="ORF">COLO4_30588</name>
</gene>
<organism evidence="2 3">
    <name type="scientific">Corchorus olitorius</name>
    <dbReference type="NCBI Taxonomy" id="93759"/>
    <lineage>
        <taxon>Eukaryota</taxon>
        <taxon>Viridiplantae</taxon>
        <taxon>Streptophyta</taxon>
        <taxon>Embryophyta</taxon>
        <taxon>Tracheophyta</taxon>
        <taxon>Spermatophyta</taxon>
        <taxon>Magnoliopsida</taxon>
        <taxon>eudicotyledons</taxon>
        <taxon>Gunneridae</taxon>
        <taxon>Pentapetalae</taxon>
        <taxon>rosids</taxon>
        <taxon>malvids</taxon>
        <taxon>Malvales</taxon>
        <taxon>Malvaceae</taxon>
        <taxon>Grewioideae</taxon>
        <taxon>Apeibeae</taxon>
        <taxon>Corchorus</taxon>
    </lineage>
</organism>
<evidence type="ECO:0000313" key="3">
    <source>
        <dbReference type="Proteomes" id="UP000187203"/>
    </source>
</evidence>
<comment type="subcellular location">
    <subcellularLocation>
        <location evidence="1">Secreted</location>
        <location evidence="1">Extracellular space</location>
        <location evidence="1">Apoplast</location>
    </subcellularLocation>
</comment>
<dbReference type="Pfam" id="PF03018">
    <property type="entry name" value="Dirigent"/>
    <property type="match status" value="1"/>
</dbReference>
<evidence type="ECO:0000256" key="1">
    <source>
        <dbReference type="RuleBase" id="RU363099"/>
    </source>
</evidence>
<sequence length="94" mass="10325">MVVLAICMVMFSIEAKADDQQLKETKLSGYFHDYTSIGPNATDLLVVGFPGKLWRYDQFGTLSVFDDLLTEGPKPTSPKVGRVQGIAVSVSIRD</sequence>
<accession>A0A1R3H809</accession>
<evidence type="ECO:0000313" key="2">
    <source>
        <dbReference type="EMBL" id="OMO66376.1"/>
    </source>
</evidence>
<reference evidence="3" key="1">
    <citation type="submission" date="2013-09" db="EMBL/GenBank/DDBJ databases">
        <title>Corchorus olitorius genome sequencing.</title>
        <authorList>
            <person name="Alam M."/>
            <person name="Haque M.S."/>
            <person name="Islam M.S."/>
            <person name="Emdad E.M."/>
            <person name="Islam M.M."/>
            <person name="Ahmed B."/>
            <person name="Halim A."/>
            <person name="Hossen Q.M.M."/>
            <person name="Hossain M.Z."/>
            <person name="Ahmed R."/>
            <person name="Khan M.M."/>
            <person name="Islam R."/>
            <person name="Rashid M.M."/>
            <person name="Khan S.A."/>
            <person name="Rahman M.S."/>
            <person name="Alam M."/>
            <person name="Yahiya A.S."/>
            <person name="Khan M.S."/>
            <person name="Azam M.S."/>
            <person name="Haque T."/>
            <person name="Lashkar M.Z.H."/>
            <person name="Akhand A.I."/>
            <person name="Morshed G."/>
            <person name="Roy S."/>
            <person name="Uddin K.S."/>
            <person name="Rabeya T."/>
            <person name="Hossain A.S."/>
            <person name="Chowdhury A."/>
            <person name="Snigdha A.R."/>
            <person name="Mortoza M.S."/>
            <person name="Matin S.A."/>
            <person name="Hoque S.M.E."/>
            <person name="Islam M.K."/>
            <person name="Roy D.K."/>
            <person name="Haider R."/>
            <person name="Moosa M.M."/>
            <person name="Elias S.M."/>
            <person name="Hasan A.M."/>
            <person name="Jahan S."/>
            <person name="Shafiuddin M."/>
            <person name="Mahmood N."/>
            <person name="Shommy N.S."/>
        </authorList>
    </citation>
    <scope>NUCLEOTIDE SEQUENCE [LARGE SCALE GENOMIC DNA]</scope>
    <source>
        <strain evidence="3">cv. O-4</strain>
    </source>
</reference>
<feature type="signal peptide" evidence="1">
    <location>
        <begin position="1"/>
        <end position="17"/>
    </location>
</feature>
<comment type="caution">
    <text evidence="2">The sequence shown here is derived from an EMBL/GenBank/DDBJ whole genome shotgun (WGS) entry which is preliminary data.</text>
</comment>
<name>A0A1R3H809_9ROSI</name>